<comment type="caution">
    <text evidence="2">The sequence shown here is derived from an EMBL/GenBank/DDBJ whole genome shotgun (WGS) entry which is preliminary data.</text>
</comment>
<organism evidence="2 3">
    <name type="scientific">Enterococcus larvae</name>
    <dbReference type="NCBI Taxonomy" id="2794352"/>
    <lineage>
        <taxon>Bacteria</taxon>
        <taxon>Bacillati</taxon>
        <taxon>Bacillota</taxon>
        <taxon>Bacilli</taxon>
        <taxon>Lactobacillales</taxon>
        <taxon>Enterococcaceae</taxon>
        <taxon>Enterococcus</taxon>
    </lineage>
</organism>
<evidence type="ECO:0000259" key="1">
    <source>
        <dbReference type="Pfam" id="PF23343"/>
    </source>
</evidence>
<gene>
    <name evidence="2" type="ORF">I6N96_09040</name>
</gene>
<name>A0ABS4CIH0_9ENTE</name>
<accession>A0ABS4CIH0</accession>
<evidence type="ECO:0000313" key="3">
    <source>
        <dbReference type="Proteomes" id="UP000673375"/>
    </source>
</evidence>
<dbReference type="EMBL" id="JAEDXU010000004">
    <property type="protein sequence ID" value="MBP1046428.1"/>
    <property type="molecule type" value="Genomic_DNA"/>
</dbReference>
<feature type="domain" description="Replication-associated protein ORF2/G2P" evidence="1">
    <location>
        <begin position="70"/>
        <end position="186"/>
    </location>
</feature>
<dbReference type="Proteomes" id="UP000673375">
    <property type="component" value="Unassembled WGS sequence"/>
</dbReference>
<dbReference type="InterPro" id="IPR056906">
    <property type="entry name" value="ORF2/G2P_dom"/>
</dbReference>
<keyword evidence="3" id="KW-1185">Reference proteome</keyword>
<dbReference type="Pfam" id="PF23343">
    <property type="entry name" value="REP_ORF2-G2P"/>
    <property type="match status" value="1"/>
</dbReference>
<proteinExistence type="predicted"/>
<reference evidence="2 3" key="1">
    <citation type="submission" date="2020-12" db="EMBL/GenBank/DDBJ databases">
        <title>Vagococcus allomyrinae sp. nov. and Enterococcus lavae sp. nov., isolated from the larvae of Allomyrina dichotoma.</title>
        <authorList>
            <person name="Lee S.D."/>
        </authorList>
    </citation>
    <scope>NUCLEOTIDE SEQUENCE [LARGE SCALE GENOMIC DNA]</scope>
    <source>
        <strain evidence="2 3">BWM-S5</strain>
    </source>
</reference>
<evidence type="ECO:0000313" key="2">
    <source>
        <dbReference type="EMBL" id="MBP1046428.1"/>
    </source>
</evidence>
<sequence length="275" mass="32463">MSFIRERTIETGNYVEIDLIPRTAAAEIAVKKSRKRKKEVCRPAQQNLNDKNSRRHLLWLFQGNFKKGDIYLTLTYKPKYKPLTIEQAKKDMENYLEKLRYQAKKEKSPPIKYIYITEFSEDEETKAIKNIHHHIIIKNTLTMITLDSSWSKGRGKKKESIGIVHMSIVKTGDEGIAALATYFTKQSRWKKGKRRWSASRNLNRPFLSKDDHDKDYSKRKIEALAISNDGGEEFFRRKYKNYRITHIECKYYELTGWHIYLRAWRDSGDDEGSKG</sequence>
<dbReference type="RefSeq" id="WP_209557249.1">
    <property type="nucleotide sequence ID" value="NZ_JAEDXU010000004.1"/>
</dbReference>
<protein>
    <recommendedName>
        <fullName evidence="1">Replication-associated protein ORF2/G2P domain-containing protein</fullName>
    </recommendedName>
</protein>